<proteinExistence type="predicted"/>
<dbReference type="EMBL" id="PYFT01000001">
    <property type="protein sequence ID" value="PSR52117.1"/>
    <property type="molecule type" value="Genomic_DNA"/>
</dbReference>
<evidence type="ECO:0000256" key="1">
    <source>
        <dbReference type="SAM" id="SignalP"/>
    </source>
</evidence>
<name>A0A2T2YMZ2_9BACT</name>
<evidence type="ECO:0000313" key="4">
    <source>
        <dbReference type="Proteomes" id="UP000240357"/>
    </source>
</evidence>
<protein>
    <submittedName>
        <fullName evidence="3">Uncharacterized protein</fullName>
    </submittedName>
</protein>
<comment type="caution">
    <text evidence="3">The sequence shown here is derived from an EMBL/GenBank/DDBJ whole genome shotgun (WGS) entry which is preliminary data.</text>
</comment>
<evidence type="ECO:0000313" key="3">
    <source>
        <dbReference type="EMBL" id="PSR56880.1"/>
    </source>
</evidence>
<reference evidence="3 4" key="1">
    <citation type="submission" date="2018-03" db="EMBL/GenBank/DDBJ databases">
        <title>Adhaeribacter sp. HMF7605 Genome sequencing and assembly.</title>
        <authorList>
            <person name="Kang H."/>
            <person name="Kang J."/>
            <person name="Cha I."/>
            <person name="Kim H."/>
            <person name="Joh K."/>
        </authorList>
    </citation>
    <scope>NUCLEOTIDE SEQUENCE [LARGE SCALE GENOMIC DNA]</scope>
    <source>
        <strain evidence="3 4">HMF7605</strain>
    </source>
</reference>
<feature type="chain" id="PRO_5044580490" evidence="1">
    <location>
        <begin position="21"/>
        <end position="209"/>
    </location>
</feature>
<dbReference type="OrthoDB" id="1094983at2"/>
<organism evidence="3 4">
    <name type="scientific">Adhaeribacter arboris</name>
    <dbReference type="NCBI Taxonomy" id="2072846"/>
    <lineage>
        <taxon>Bacteria</taxon>
        <taxon>Pseudomonadati</taxon>
        <taxon>Bacteroidota</taxon>
        <taxon>Cytophagia</taxon>
        <taxon>Cytophagales</taxon>
        <taxon>Hymenobacteraceae</taxon>
        <taxon>Adhaeribacter</taxon>
    </lineage>
</organism>
<dbReference type="AlphaFoldDB" id="A0A2T2YMZ2"/>
<keyword evidence="1" id="KW-0732">Signal</keyword>
<gene>
    <name evidence="2" type="ORF">AHMF7605_00560</name>
    <name evidence="3" type="ORF">AHMF7605_26975</name>
</gene>
<keyword evidence="4" id="KW-1185">Reference proteome</keyword>
<feature type="signal peptide" evidence="1">
    <location>
        <begin position="1"/>
        <end position="20"/>
    </location>
</feature>
<dbReference type="EMBL" id="PYFT01000001">
    <property type="protein sequence ID" value="PSR56880.1"/>
    <property type="molecule type" value="Genomic_DNA"/>
</dbReference>
<sequence length="209" mass="24008">MKTVYFSLIILLFSSQSILAQKSKPLNPKGIYSEIKVAKQNKMIQELIDTKTSASSIETIFNNINQYNPPVLYVFSQALFVNGELQTGIDWYLFAQLNALYDANRCSDKTARQATTILESKFRPAYEDYIKSNKQAYLESIDKVVMLFNKIPQDYDIRWINLHGMDAVTTSLSDEKENKNDLSLPKESWPEIKEKTIGQFIEANRNSVK</sequence>
<dbReference type="RefSeq" id="WP_106925428.1">
    <property type="nucleotide sequence ID" value="NZ_PYFT01000001.1"/>
</dbReference>
<evidence type="ECO:0000313" key="2">
    <source>
        <dbReference type="EMBL" id="PSR52117.1"/>
    </source>
</evidence>
<accession>A0A2T2YMZ2</accession>
<dbReference type="Proteomes" id="UP000240357">
    <property type="component" value="Unassembled WGS sequence"/>
</dbReference>